<gene>
    <name evidence="1" type="ORF">PCOR1329_LOCUS47767</name>
</gene>
<organism evidence="1 2">
    <name type="scientific">Prorocentrum cordatum</name>
    <dbReference type="NCBI Taxonomy" id="2364126"/>
    <lineage>
        <taxon>Eukaryota</taxon>
        <taxon>Sar</taxon>
        <taxon>Alveolata</taxon>
        <taxon>Dinophyceae</taxon>
        <taxon>Prorocentrales</taxon>
        <taxon>Prorocentraceae</taxon>
        <taxon>Prorocentrum</taxon>
    </lineage>
</organism>
<comment type="caution">
    <text evidence="1">The sequence shown here is derived from an EMBL/GenBank/DDBJ whole genome shotgun (WGS) entry which is preliminary data.</text>
</comment>
<dbReference type="EMBL" id="CAUYUJ010015757">
    <property type="protein sequence ID" value="CAK0857788.1"/>
    <property type="molecule type" value="Genomic_DNA"/>
</dbReference>
<feature type="non-terminal residue" evidence="1">
    <location>
        <position position="139"/>
    </location>
</feature>
<keyword evidence="2" id="KW-1185">Reference proteome</keyword>
<protein>
    <submittedName>
        <fullName evidence="1">Uncharacterized protein</fullName>
    </submittedName>
</protein>
<evidence type="ECO:0000313" key="1">
    <source>
        <dbReference type="EMBL" id="CAK0857788.1"/>
    </source>
</evidence>
<accession>A0ABN9UFR0</accession>
<evidence type="ECO:0000313" key="2">
    <source>
        <dbReference type="Proteomes" id="UP001189429"/>
    </source>
</evidence>
<reference evidence="1" key="1">
    <citation type="submission" date="2023-10" db="EMBL/GenBank/DDBJ databases">
        <authorList>
            <person name="Chen Y."/>
            <person name="Shah S."/>
            <person name="Dougan E. K."/>
            <person name="Thang M."/>
            <person name="Chan C."/>
        </authorList>
    </citation>
    <scope>NUCLEOTIDE SEQUENCE [LARGE SCALE GENOMIC DNA]</scope>
</reference>
<proteinExistence type="predicted"/>
<dbReference type="Proteomes" id="UP001189429">
    <property type="component" value="Unassembled WGS sequence"/>
</dbReference>
<sequence length="139" mass="14816">MRGPAQCGPDAIPRRCGRDLIRFRDSMQPTLGRSMSFEGVSRDSIISIRAGSVRRQAPLSSIDKPFKFPCTPEDCGSIKVDVFDHVGSARGFISGGQRDYQLRCEPRGSQGAGERAAGGAAQGMQVSFAVRPTGQAAKG</sequence>
<name>A0ABN9UFR0_9DINO</name>